<name>A0ACC2UM37_9FUNG</name>
<keyword evidence="2" id="KW-1185">Reference proteome</keyword>
<reference evidence="1" key="1">
    <citation type="submission" date="2022-04" db="EMBL/GenBank/DDBJ databases">
        <title>Genome of the entomopathogenic fungus Entomophthora muscae.</title>
        <authorList>
            <person name="Elya C."/>
            <person name="Lovett B.R."/>
            <person name="Lee E."/>
            <person name="Macias A.M."/>
            <person name="Hajek A.E."/>
            <person name="De Bivort B.L."/>
            <person name="Kasson M.T."/>
            <person name="De Fine Licht H.H."/>
            <person name="Stajich J.E."/>
        </authorList>
    </citation>
    <scope>NUCLEOTIDE SEQUENCE</scope>
    <source>
        <strain evidence="1">Berkeley</strain>
    </source>
</reference>
<evidence type="ECO:0000313" key="1">
    <source>
        <dbReference type="EMBL" id="KAJ9087780.1"/>
    </source>
</evidence>
<dbReference type="EMBL" id="QTSX02000199">
    <property type="protein sequence ID" value="KAJ9087780.1"/>
    <property type="molecule type" value="Genomic_DNA"/>
</dbReference>
<accession>A0ACC2UM37</accession>
<organism evidence="1 2">
    <name type="scientific">Entomophthora muscae</name>
    <dbReference type="NCBI Taxonomy" id="34485"/>
    <lineage>
        <taxon>Eukaryota</taxon>
        <taxon>Fungi</taxon>
        <taxon>Fungi incertae sedis</taxon>
        <taxon>Zoopagomycota</taxon>
        <taxon>Entomophthoromycotina</taxon>
        <taxon>Entomophthoromycetes</taxon>
        <taxon>Entomophthorales</taxon>
        <taxon>Entomophthoraceae</taxon>
        <taxon>Entomophthora</taxon>
    </lineage>
</organism>
<gene>
    <name evidence="1" type="primary">PCL7_2</name>
    <name evidence="1" type="ORF">DSO57_1029756</name>
</gene>
<dbReference type="Proteomes" id="UP001165960">
    <property type="component" value="Unassembled WGS sequence"/>
</dbReference>
<comment type="caution">
    <text evidence="1">The sequence shown here is derived from an EMBL/GenBank/DDBJ whole genome shotgun (WGS) entry which is preliminary data.</text>
</comment>
<evidence type="ECO:0000313" key="2">
    <source>
        <dbReference type="Proteomes" id="UP001165960"/>
    </source>
</evidence>
<protein>
    <submittedName>
        <fullName evidence="1">Cyclin-like protein interacting with PHO85</fullName>
    </submittedName>
</protein>
<sequence>MHSFDLGSNSVRNTIMLVADYLEQLTVYNGTVAQPGLSSFHAQSIPTIDIHSYLHRIQKYCPAPNECYIAILVYMHRLMRHNQNNRYEESYTVDPYSVHRLVITGIMASAKYFSDVFFTNSRYAKVGGIPVAELNHLEVHLLIALDFQLAIPIAELQYYGDMLVRDTLPYSPPCGKVWKSAAQTTLELTDASSSSSSSINLPCSEPASVESSTVNSPPSRFHQPCTHMDPTPPLSTSCESLKAKPSSATTTATATAVSYLPRCSSSGTSLPNSFTRQFQSSIYNFE</sequence>
<proteinExistence type="predicted"/>